<gene>
    <name evidence="2" type="ORF">H8L32_26665</name>
</gene>
<dbReference type="EMBL" id="JACOGF010000025">
    <property type="protein sequence ID" value="MBC3921074.1"/>
    <property type="molecule type" value="Genomic_DNA"/>
</dbReference>
<sequence>MYTTQARNEHRWSASPVERQPGAASDRWISAFAGMTKIRSLFIDSTPSSP</sequence>
<accession>A0ABR6ZZJ0</accession>
<dbReference type="Proteomes" id="UP000650424">
    <property type="component" value="Unassembled WGS sequence"/>
</dbReference>
<dbReference type="RefSeq" id="WP_186950910.1">
    <property type="nucleotide sequence ID" value="NZ_JACOGF010000025.1"/>
</dbReference>
<proteinExistence type="predicted"/>
<evidence type="ECO:0000256" key="1">
    <source>
        <dbReference type="SAM" id="MobiDB-lite"/>
    </source>
</evidence>
<protein>
    <submittedName>
        <fullName evidence="2">Uncharacterized protein</fullName>
    </submittedName>
</protein>
<keyword evidence="3" id="KW-1185">Reference proteome</keyword>
<comment type="caution">
    <text evidence="2">The sequence shown here is derived from an EMBL/GenBank/DDBJ whole genome shotgun (WGS) entry which is preliminary data.</text>
</comment>
<feature type="region of interest" description="Disordered" evidence="1">
    <location>
        <begin position="1"/>
        <end position="23"/>
    </location>
</feature>
<name>A0ABR6ZZJ0_9BURK</name>
<evidence type="ECO:0000313" key="2">
    <source>
        <dbReference type="EMBL" id="MBC3921074.1"/>
    </source>
</evidence>
<evidence type="ECO:0000313" key="3">
    <source>
        <dbReference type="Proteomes" id="UP000650424"/>
    </source>
</evidence>
<reference evidence="2 3" key="1">
    <citation type="submission" date="2020-08" db="EMBL/GenBank/DDBJ databases">
        <title>Novel species isolated from subtropical streams in China.</title>
        <authorList>
            <person name="Lu H."/>
        </authorList>
    </citation>
    <scope>NUCLEOTIDE SEQUENCE [LARGE SCALE GENOMIC DNA]</scope>
    <source>
        <strain evidence="2 3">CY18W</strain>
    </source>
</reference>
<organism evidence="2 3">
    <name type="scientific">Undibacterium hunanense</name>
    <dbReference type="NCBI Taxonomy" id="2762292"/>
    <lineage>
        <taxon>Bacteria</taxon>
        <taxon>Pseudomonadati</taxon>
        <taxon>Pseudomonadota</taxon>
        <taxon>Betaproteobacteria</taxon>
        <taxon>Burkholderiales</taxon>
        <taxon>Oxalobacteraceae</taxon>
        <taxon>Undibacterium</taxon>
    </lineage>
</organism>